<dbReference type="InterPro" id="IPR051799">
    <property type="entry name" value="NADH_flavin_oxidoreductase"/>
</dbReference>
<protein>
    <submittedName>
        <fullName evidence="5">NADH-dependent flavin oxidoreductase</fullName>
    </submittedName>
</protein>
<name>A0ABP7V9B9_9BACI</name>
<dbReference type="RefSeq" id="WP_344910280.1">
    <property type="nucleotide sequence ID" value="NZ_BAABDL010000035.1"/>
</dbReference>
<sequence length="374" mass="41389">MNQKYNPLFEPFTFKSGATIDNRIMMAPMTTNSAFENGMVTTDEHNYYRRRATGLGAVITACAQVREDGKFAGSLSAATDMHIESLRKLANTIKSTGTKAILQIFHVGRMGSARSLRGLQPVSASAVPAERPGAETPRELSDEEVREIIQAFGDATRRAIEAGFDGVEIHGANTYLIQQFFSPHSNRRDDHWGGTLEKRMNAPLAIVDTVKAAVKQYADKPFIVGYRLSPEEIEEPGITLNDTKALLTKLKQKELDYIHISTGHYMQSSIRNPEDQTPVLKTIIDTVGPDTPVIGVGAIKTPDNALEAMEELNLPLLAIGRELIAEPDWISKVRAGKEDTIRTEIRPEDKDDLAFPDAMWEYVQGNPGWLPIVK</sequence>
<dbReference type="CDD" id="cd04735">
    <property type="entry name" value="OYE_like_4_FMN"/>
    <property type="match status" value="1"/>
</dbReference>
<dbReference type="SUPFAM" id="SSF51395">
    <property type="entry name" value="FMN-linked oxidoreductases"/>
    <property type="match status" value="1"/>
</dbReference>
<organism evidence="5 6">
    <name type="scientific">Amphibacillus indicireducens</name>
    <dbReference type="NCBI Taxonomy" id="1076330"/>
    <lineage>
        <taxon>Bacteria</taxon>
        <taxon>Bacillati</taxon>
        <taxon>Bacillota</taxon>
        <taxon>Bacilli</taxon>
        <taxon>Bacillales</taxon>
        <taxon>Bacillaceae</taxon>
        <taxon>Amphibacillus</taxon>
    </lineage>
</organism>
<keyword evidence="1" id="KW-0285">Flavoprotein</keyword>
<evidence type="ECO:0000256" key="1">
    <source>
        <dbReference type="ARBA" id="ARBA00022630"/>
    </source>
</evidence>
<keyword evidence="6" id="KW-1185">Reference proteome</keyword>
<proteinExistence type="predicted"/>
<evidence type="ECO:0000256" key="2">
    <source>
        <dbReference type="ARBA" id="ARBA00023002"/>
    </source>
</evidence>
<dbReference type="InterPro" id="IPR001155">
    <property type="entry name" value="OxRdtase_FMN_N"/>
</dbReference>
<gene>
    <name evidence="5" type="ORF">GCM10022410_06480</name>
</gene>
<accession>A0ABP7V9B9</accession>
<evidence type="ECO:0000256" key="3">
    <source>
        <dbReference type="SAM" id="MobiDB-lite"/>
    </source>
</evidence>
<comment type="caution">
    <text evidence="5">The sequence shown here is derived from an EMBL/GenBank/DDBJ whole genome shotgun (WGS) entry which is preliminary data.</text>
</comment>
<evidence type="ECO:0000313" key="6">
    <source>
        <dbReference type="Proteomes" id="UP001501734"/>
    </source>
</evidence>
<keyword evidence="2" id="KW-0560">Oxidoreductase</keyword>
<dbReference type="Gene3D" id="3.20.20.70">
    <property type="entry name" value="Aldolase class I"/>
    <property type="match status" value="1"/>
</dbReference>
<dbReference type="PANTHER" id="PTHR43656">
    <property type="entry name" value="BINDING OXIDOREDUCTASE, PUTATIVE (AFU_ORTHOLOGUE AFUA_2G08260)-RELATED"/>
    <property type="match status" value="1"/>
</dbReference>
<reference evidence="6" key="1">
    <citation type="journal article" date="2019" name="Int. J. Syst. Evol. Microbiol.">
        <title>The Global Catalogue of Microorganisms (GCM) 10K type strain sequencing project: providing services to taxonomists for standard genome sequencing and annotation.</title>
        <authorList>
            <consortium name="The Broad Institute Genomics Platform"/>
            <consortium name="The Broad Institute Genome Sequencing Center for Infectious Disease"/>
            <person name="Wu L."/>
            <person name="Ma J."/>
        </authorList>
    </citation>
    <scope>NUCLEOTIDE SEQUENCE [LARGE SCALE GENOMIC DNA]</scope>
    <source>
        <strain evidence="6">JCM 17250</strain>
    </source>
</reference>
<feature type="domain" description="NADH:flavin oxidoreductase/NADH oxidase N-terminal" evidence="4">
    <location>
        <begin position="8"/>
        <end position="339"/>
    </location>
</feature>
<dbReference type="Pfam" id="PF00724">
    <property type="entry name" value="Oxidored_FMN"/>
    <property type="match status" value="1"/>
</dbReference>
<dbReference type="InterPro" id="IPR013785">
    <property type="entry name" value="Aldolase_TIM"/>
</dbReference>
<dbReference type="PANTHER" id="PTHR43656:SF2">
    <property type="entry name" value="BINDING OXIDOREDUCTASE, PUTATIVE (AFU_ORTHOLOGUE AFUA_2G08260)-RELATED"/>
    <property type="match status" value="1"/>
</dbReference>
<evidence type="ECO:0000313" key="5">
    <source>
        <dbReference type="EMBL" id="GAA4062393.1"/>
    </source>
</evidence>
<evidence type="ECO:0000259" key="4">
    <source>
        <dbReference type="Pfam" id="PF00724"/>
    </source>
</evidence>
<dbReference type="EMBL" id="BAABDL010000035">
    <property type="protein sequence ID" value="GAA4062393.1"/>
    <property type="molecule type" value="Genomic_DNA"/>
</dbReference>
<feature type="region of interest" description="Disordered" evidence="3">
    <location>
        <begin position="123"/>
        <end position="142"/>
    </location>
</feature>
<dbReference type="Proteomes" id="UP001501734">
    <property type="component" value="Unassembled WGS sequence"/>
</dbReference>